<dbReference type="NCBIfam" id="TIGR02552">
    <property type="entry name" value="LcrH_SycD"/>
    <property type="match status" value="1"/>
</dbReference>
<dbReference type="Proteomes" id="UP000237925">
    <property type="component" value="Chromosome"/>
</dbReference>
<dbReference type="PIRSF" id="PIRSF003165">
    <property type="entry name" value="Chaperone_SicA"/>
    <property type="match status" value="1"/>
</dbReference>
<dbReference type="OrthoDB" id="8908818at2"/>
<dbReference type="AlphaFoldDB" id="A0A2R3QFN6"/>
<accession>A0A2R3QFN6</accession>
<gene>
    <name evidence="1" type="ORF">C6568_15960</name>
</gene>
<dbReference type="SUPFAM" id="SSF48452">
    <property type="entry name" value="TPR-like"/>
    <property type="match status" value="1"/>
</dbReference>
<evidence type="ECO:0000313" key="1">
    <source>
        <dbReference type="EMBL" id="AVO50560.1"/>
    </source>
</evidence>
<evidence type="ECO:0000313" key="2">
    <source>
        <dbReference type="Proteomes" id="UP000237925"/>
    </source>
</evidence>
<dbReference type="PRINTS" id="PR01595">
    <property type="entry name" value="SYCDCHAPRONE"/>
</dbReference>
<sequence>MNAMPPSSPAPQELSSQIAELLANGGTLGSVFDYEDQDYEVLYALGHNLYAQARYLDAMRVFGYLVMCDHMEKRFMNAFASSLQMLKSYKDAIKYYSLASVMDMGDPLPTFHTAECMIALGLRQEAREALGYVLRQSDAPQYAELRQRAQAMLDLLGGPADPAAPATAH</sequence>
<organism evidence="1 2">
    <name type="scientific">Melaminivora suipulveris</name>
    <dbReference type="NCBI Taxonomy" id="2109913"/>
    <lineage>
        <taxon>Bacteria</taxon>
        <taxon>Pseudomonadati</taxon>
        <taxon>Pseudomonadota</taxon>
        <taxon>Betaproteobacteria</taxon>
        <taxon>Burkholderiales</taxon>
        <taxon>Comamonadaceae</taxon>
        <taxon>Melaminivora</taxon>
    </lineage>
</organism>
<reference evidence="1 2" key="1">
    <citation type="submission" date="2018-03" db="EMBL/GenBank/DDBJ databases">
        <title>Genome sequencing of Melaminivora sp.</title>
        <authorList>
            <person name="Kim S.-J."/>
            <person name="Heo J."/>
            <person name="Ahn J.-H."/>
            <person name="Kwon S.-W."/>
        </authorList>
    </citation>
    <scope>NUCLEOTIDE SEQUENCE [LARGE SCALE GENOMIC DNA]</scope>
    <source>
        <strain evidence="1 2">SC2-9</strain>
    </source>
</reference>
<keyword evidence="2" id="KW-1185">Reference proteome</keyword>
<dbReference type="Gene3D" id="1.25.40.10">
    <property type="entry name" value="Tetratricopeptide repeat domain"/>
    <property type="match status" value="1"/>
</dbReference>
<name>A0A2R3QFN6_9BURK</name>
<protein>
    <submittedName>
        <fullName evidence="1">CesD/SycD/LcrH family type III secretion system chaperone</fullName>
    </submittedName>
</protein>
<proteinExistence type="predicted"/>
<dbReference type="InterPro" id="IPR011990">
    <property type="entry name" value="TPR-like_helical_dom_sf"/>
</dbReference>
<dbReference type="InterPro" id="IPR005415">
    <property type="entry name" value="T3SS_Ca_resp_chp_LcrH/SycD"/>
</dbReference>
<dbReference type="KEGG" id="mela:C6568_15960"/>
<dbReference type="EMBL" id="CP027667">
    <property type="protein sequence ID" value="AVO50560.1"/>
    <property type="molecule type" value="Genomic_DNA"/>
</dbReference>
<dbReference type="InterPro" id="IPR016379">
    <property type="entry name" value="T3SS_Ca_resp_chp_LcrH/SycD_sub"/>
</dbReference>
<dbReference type="RefSeq" id="WP_106685011.1">
    <property type="nucleotide sequence ID" value="NZ_CP027667.1"/>
</dbReference>